<sequence>MNVKPLLKQHVREYLFFQRLLLVMGLLLLSAFGAQAQTVTTDKDDYAPGEYVIITGSGWEPGERVDFHFEETPKPSTCYNSHDIYSVADSEGKIYNNQFLVKSNHIGVAFELIATGSSGSSATTYFTDANVEFSATGLPSPLTPTPTIKVNYKVTRNSDGVEVIKPTSTTFAYGQIATAIPVRIDETITYTFDNVTLSDGKTYSAPGGATRGDNNGQGKQSIVANYNLALKTNPNISWTAPSKIVYGTELSATQLNATADVAGTFVYSPAAGTKLAAGQHDLRVDFTPTDAANYKTATKTVSITVGKAALTVTTADKSKVYGETFTAFTGDVTGEVAGDEFSIASYASAGAAADATVAGGPYQITATLTANDRLANYNVTETFGKLSVGKAALTVTTADKSKVYGETFTAFTGDVTGEVAGDEFSIASYASAGAAADATVAGGPYQITATLTANDRLANYNVTETFGKLSVGKATLTVTAANASRLCGQTNATFTGQIVGIKNNEAITASYTSVATSMSGAGVYDIVPAVNGTEAVLKNYNIILNKGTLTIEQVTVDASANATPQAIKSTATFVTAKLINGTGVAANVPVKLYFNGSTTPMLGVSDASGTVNINVGVLATGVYKIVIEAGTGCSESIAYLPVYDPNGGFVTGGGWIISPEKAIRTSAYGLAGVDATGKANFGFVAKYKNGKSTLAEVDGNTEFQFNAGKLNFKSTSHEAMSLVVTSEKATYKGVGTLNGYAGFKFTVIAIDGDVKGRLNNDKFRIRIWDASNALVYDNLVGSNSSEEYNEPTDYIGGGSIVIHDGKLNGGSSSKALVSDPKLQLEKQLNRFYNYPNPYTDKTTIAFTSLKEESFALEVYDVKGALVKKIETGVTEVGKLYEFEFDGRNHPEGMYFARLITNSGVQTIKMVLKR</sequence>
<dbReference type="Pfam" id="PF18676">
    <property type="entry name" value="MBG_2"/>
    <property type="match status" value="3"/>
</dbReference>
<organism evidence="4 5">
    <name type="scientific">Pontibacter ummariensis</name>
    <dbReference type="NCBI Taxonomy" id="1610492"/>
    <lineage>
        <taxon>Bacteria</taxon>
        <taxon>Pseudomonadati</taxon>
        <taxon>Bacteroidota</taxon>
        <taxon>Cytophagia</taxon>
        <taxon>Cytophagales</taxon>
        <taxon>Hymenobacteraceae</taxon>
        <taxon>Pontibacter</taxon>
    </lineage>
</organism>
<protein>
    <submittedName>
        <fullName evidence="4">Por secretion system C-terminal sorting domain-containing protein</fullName>
    </submittedName>
</protein>
<feature type="domain" description="MBG" evidence="2">
    <location>
        <begin position="393"/>
        <end position="469"/>
    </location>
</feature>
<dbReference type="InterPro" id="IPR041286">
    <property type="entry name" value="MBG_2"/>
</dbReference>
<evidence type="ECO:0000313" key="4">
    <source>
        <dbReference type="EMBL" id="SNS12567.1"/>
    </source>
</evidence>
<feature type="domain" description="MBG" evidence="2">
    <location>
        <begin position="310"/>
        <end position="386"/>
    </location>
</feature>
<proteinExistence type="predicted"/>
<accession>A0A239BX33</accession>
<dbReference type="AlphaFoldDB" id="A0A239BX33"/>
<evidence type="ECO:0000256" key="1">
    <source>
        <dbReference type="SAM" id="SignalP"/>
    </source>
</evidence>
<dbReference type="Proteomes" id="UP000198432">
    <property type="component" value="Unassembled WGS sequence"/>
</dbReference>
<evidence type="ECO:0000259" key="3">
    <source>
        <dbReference type="Pfam" id="PF18962"/>
    </source>
</evidence>
<feature type="signal peptide" evidence="1">
    <location>
        <begin position="1"/>
        <end position="36"/>
    </location>
</feature>
<gene>
    <name evidence="4" type="ORF">SAMN06296052_102226</name>
</gene>
<dbReference type="Gene3D" id="2.60.40.4070">
    <property type="match status" value="1"/>
</dbReference>
<dbReference type="OrthoDB" id="1121493at2"/>
<dbReference type="EMBL" id="FZOQ01000002">
    <property type="protein sequence ID" value="SNS12567.1"/>
    <property type="molecule type" value="Genomic_DNA"/>
</dbReference>
<dbReference type="InterPro" id="IPR026444">
    <property type="entry name" value="Secre_tail"/>
</dbReference>
<dbReference type="RefSeq" id="WP_089317703.1">
    <property type="nucleotide sequence ID" value="NZ_FZOQ01000002.1"/>
</dbReference>
<keyword evidence="5" id="KW-1185">Reference proteome</keyword>
<keyword evidence="1" id="KW-0732">Signal</keyword>
<dbReference type="Gene3D" id="3.30.160.710">
    <property type="match status" value="2"/>
</dbReference>
<evidence type="ECO:0000313" key="5">
    <source>
        <dbReference type="Proteomes" id="UP000198432"/>
    </source>
</evidence>
<feature type="chain" id="PRO_5012624719" evidence="1">
    <location>
        <begin position="37"/>
        <end position="913"/>
    </location>
</feature>
<name>A0A239BX33_9BACT</name>
<dbReference type="NCBIfam" id="TIGR04183">
    <property type="entry name" value="Por_Secre_tail"/>
    <property type="match status" value="1"/>
</dbReference>
<reference evidence="5" key="1">
    <citation type="submission" date="2017-06" db="EMBL/GenBank/DDBJ databases">
        <authorList>
            <person name="Varghese N."/>
            <person name="Submissions S."/>
        </authorList>
    </citation>
    <scope>NUCLEOTIDE SEQUENCE [LARGE SCALE GENOMIC DNA]</scope>
    <source>
        <strain evidence="5">NKM1</strain>
    </source>
</reference>
<feature type="domain" description="MBG" evidence="2">
    <location>
        <begin position="476"/>
        <end position="550"/>
    </location>
</feature>
<feature type="domain" description="Secretion system C-terminal sorting" evidence="3">
    <location>
        <begin position="834"/>
        <end position="909"/>
    </location>
</feature>
<evidence type="ECO:0000259" key="2">
    <source>
        <dbReference type="Pfam" id="PF18676"/>
    </source>
</evidence>
<dbReference type="Pfam" id="PF18962">
    <property type="entry name" value="Por_Secre_tail"/>
    <property type="match status" value="1"/>
</dbReference>